<dbReference type="PANTHER" id="PTHR34298:SF2">
    <property type="entry name" value="SEGREGATION AND CONDENSATION PROTEIN B"/>
    <property type="match status" value="1"/>
</dbReference>
<dbReference type="SUPFAM" id="SSF46785">
    <property type="entry name" value="Winged helix' DNA-binding domain"/>
    <property type="match status" value="2"/>
</dbReference>
<comment type="caution">
    <text evidence="6">The sequence shown here is derived from an EMBL/GenBank/DDBJ whole genome shotgun (WGS) entry which is preliminary data.</text>
</comment>
<name>A0ABP8VAV5_9GAMM</name>
<dbReference type="Pfam" id="PF04079">
    <property type="entry name" value="SMC_ScpB"/>
    <property type="match status" value="1"/>
</dbReference>
<proteinExistence type="predicted"/>
<evidence type="ECO:0000256" key="1">
    <source>
        <dbReference type="ARBA" id="ARBA00022490"/>
    </source>
</evidence>
<dbReference type="Proteomes" id="UP001500604">
    <property type="component" value="Unassembled WGS sequence"/>
</dbReference>
<keyword evidence="3" id="KW-0159">Chromosome partition</keyword>
<sequence length="318" mass="35606">MSNEEPSVKLILEGALLAAGKPMNLEQLAHLFDEHKRPDKPTLKAALEEIAVDCQGRGFELKEIASGWRFQVRQELSPWVGRLWEEKPQRYTRAMLETLALVAYRQPITRGEIEDIRGVSVSSNIMRTLQERDWVRIVGHRDVPGRPAMFATTRQFLDYFNLQNLDELPPLSEIRNLDEMAASLEGDVAALPEAAQQALQGLEAEGGDSADESVSTEQARQPASLVAVAQQFQEESEQNVERLFAELDDLEDGLKTNFTDMAPRYKDDACDDAEGIETDDAVRVEITYDTHDSGDEIQSSDEPEQDEEDSSSIADLRG</sequence>
<gene>
    <name evidence="6" type="primary">scpB</name>
    <name evidence="6" type="ORF">GCM10023116_43810</name>
</gene>
<keyword evidence="2" id="KW-0132">Cell division</keyword>
<feature type="compositionally biased region" description="Acidic residues" evidence="5">
    <location>
        <begin position="298"/>
        <end position="310"/>
    </location>
</feature>
<dbReference type="InterPro" id="IPR036390">
    <property type="entry name" value="WH_DNA-bd_sf"/>
</dbReference>
<accession>A0ABP8VAV5</accession>
<dbReference type="NCBIfam" id="TIGR00281">
    <property type="entry name" value="SMC-Scp complex subunit ScpB"/>
    <property type="match status" value="1"/>
</dbReference>
<reference evidence="7" key="1">
    <citation type="journal article" date="2019" name="Int. J. Syst. Evol. Microbiol.">
        <title>The Global Catalogue of Microorganisms (GCM) 10K type strain sequencing project: providing services to taxonomists for standard genome sequencing and annotation.</title>
        <authorList>
            <consortium name="The Broad Institute Genomics Platform"/>
            <consortium name="The Broad Institute Genome Sequencing Center for Infectious Disease"/>
            <person name="Wu L."/>
            <person name="Ma J."/>
        </authorList>
    </citation>
    <scope>NUCLEOTIDE SEQUENCE [LARGE SCALE GENOMIC DNA]</scope>
    <source>
        <strain evidence="7">JCM 17805</strain>
    </source>
</reference>
<feature type="region of interest" description="Disordered" evidence="5">
    <location>
        <begin position="287"/>
        <end position="318"/>
    </location>
</feature>
<organism evidence="6 7">
    <name type="scientific">Kistimonas scapharcae</name>
    <dbReference type="NCBI Taxonomy" id="1036133"/>
    <lineage>
        <taxon>Bacteria</taxon>
        <taxon>Pseudomonadati</taxon>
        <taxon>Pseudomonadota</taxon>
        <taxon>Gammaproteobacteria</taxon>
        <taxon>Oceanospirillales</taxon>
        <taxon>Endozoicomonadaceae</taxon>
        <taxon>Kistimonas</taxon>
    </lineage>
</organism>
<dbReference type="EMBL" id="BAABFL010000469">
    <property type="protein sequence ID" value="GAA4652097.1"/>
    <property type="molecule type" value="Genomic_DNA"/>
</dbReference>
<evidence type="ECO:0000256" key="5">
    <source>
        <dbReference type="SAM" id="MobiDB-lite"/>
    </source>
</evidence>
<keyword evidence="7" id="KW-1185">Reference proteome</keyword>
<evidence type="ECO:0000313" key="6">
    <source>
        <dbReference type="EMBL" id="GAA4652097.1"/>
    </source>
</evidence>
<dbReference type="RefSeq" id="WP_345198598.1">
    <property type="nucleotide sequence ID" value="NZ_BAABFL010000469.1"/>
</dbReference>
<feature type="region of interest" description="Disordered" evidence="5">
    <location>
        <begin position="202"/>
        <end position="221"/>
    </location>
</feature>
<dbReference type="Gene3D" id="1.10.10.10">
    <property type="entry name" value="Winged helix-like DNA-binding domain superfamily/Winged helix DNA-binding domain"/>
    <property type="match status" value="2"/>
</dbReference>
<dbReference type="InterPro" id="IPR005234">
    <property type="entry name" value="ScpB_csome_segregation"/>
</dbReference>
<keyword evidence="4" id="KW-0131">Cell cycle</keyword>
<dbReference type="PANTHER" id="PTHR34298">
    <property type="entry name" value="SEGREGATION AND CONDENSATION PROTEIN B"/>
    <property type="match status" value="1"/>
</dbReference>
<dbReference type="InterPro" id="IPR036388">
    <property type="entry name" value="WH-like_DNA-bd_sf"/>
</dbReference>
<keyword evidence="1" id="KW-0963">Cytoplasm</keyword>
<feature type="compositionally biased region" description="Polar residues" evidence="5">
    <location>
        <begin position="212"/>
        <end position="221"/>
    </location>
</feature>
<evidence type="ECO:0000256" key="2">
    <source>
        <dbReference type="ARBA" id="ARBA00022618"/>
    </source>
</evidence>
<evidence type="ECO:0000256" key="3">
    <source>
        <dbReference type="ARBA" id="ARBA00022829"/>
    </source>
</evidence>
<evidence type="ECO:0000313" key="7">
    <source>
        <dbReference type="Proteomes" id="UP001500604"/>
    </source>
</evidence>
<evidence type="ECO:0000256" key="4">
    <source>
        <dbReference type="ARBA" id="ARBA00023306"/>
    </source>
</evidence>
<protein>
    <submittedName>
        <fullName evidence="6">SMC-Scp complex subunit ScpB</fullName>
    </submittedName>
</protein>